<dbReference type="CDD" id="cd21223">
    <property type="entry name" value="CH_ASPM_rpt1"/>
    <property type="match status" value="1"/>
</dbReference>
<dbReference type="KEGG" id="tml:GSTUM_00009862001"/>
<dbReference type="GO" id="GO:0051295">
    <property type="term" value="P:establishment of meiotic spindle localization"/>
    <property type="evidence" value="ECO:0007669"/>
    <property type="project" value="TreeGrafter"/>
</dbReference>
<feature type="domain" description="Calponin-homology (CH)" evidence="5">
    <location>
        <begin position="395"/>
        <end position="526"/>
    </location>
</feature>
<dbReference type="GO" id="GO:0007051">
    <property type="term" value="P:spindle organization"/>
    <property type="evidence" value="ECO:0007669"/>
    <property type="project" value="TreeGrafter"/>
</dbReference>
<accession>D5GL05</accession>
<evidence type="ECO:0000256" key="3">
    <source>
        <dbReference type="ARBA" id="ARBA00022860"/>
    </source>
</evidence>
<dbReference type="GO" id="GO:0000922">
    <property type="term" value="C:spindle pole"/>
    <property type="evidence" value="ECO:0007669"/>
    <property type="project" value="TreeGrafter"/>
</dbReference>
<dbReference type="RefSeq" id="XP_002841007.1">
    <property type="nucleotide sequence ID" value="XM_002840961.1"/>
</dbReference>
<keyword evidence="7" id="KW-1185">Reference proteome</keyword>
<evidence type="ECO:0000256" key="1">
    <source>
        <dbReference type="ARBA" id="ARBA00004496"/>
    </source>
</evidence>
<dbReference type="InterPro" id="IPR036872">
    <property type="entry name" value="CH_dom_sf"/>
</dbReference>
<protein>
    <submittedName>
        <fullName evidence="6">(Perigord truffle) hypothetical protein</fullName>
    </submittedName>
</protein>
<dbReference type="InterPro" id="IPR001715">
    <property type="entry name" value="CH_dom"/>
</dbReference>
<evidence type="ECO:0000256" key="4">
    <source>
        <dbReference type="SAM" id="MobiDB-lite"/>
    </source>
</evidence>
<comment type="subcellular location">
    <subcellularLocation>
        <location evidence="1">Cytoplasm</location>
    </subcellularLocation>
</comment>
<dbReference type="GO" id="GO:0005737">
    <property type="term" value="C:cytoplasm"/>
    <property type="evidence" value="ECO:0007669"/>
    <property type="project" value="UniProtKB-SubCell"/>
</dbReference>
<organism evidence="6 7">
    <name type="scientific">Tuber melanosporum (strain Mel28)</name>
    <name type="common">Perigord black truffle</name>
    <dbReference type="NCBI Taxonomy" id="656061"/>
    <lineage>
        <taxon>Eukaryota</taxon>
        <taxon>Fungi</taxon>
        <taxon>Dikarya</taxon>
        <taxon>Ascomycota</taxon>
        <taxon>Pezizomycotina</taxon>
        <taxon>Pezizomycetes</taxon>
        <taxon>Pezizales</taxon>
        <taxon>Tuberaceae</taxon>
        <taxon>Tuber</taxon>
    </lineage>
</organism>
<evidence type="ECO:0000313" key="6">
    <source>
        <dbReference type="EMBL" id="CAZ85198.1"/>
    </source>
</evidence>
<reference evidence="6 7" key="1">
    <citation type="journal article" date="2010" name="Nature">
        <title>Perigord black truffle genome uncovers evolutionary origins and mechanisms of symbiosis.</title>
        <authorList>
            <person name="Martin F."/>
            <person name="Kohler A."/>
            <person name="Murat C."/>
            <person name="Balestrini R."/>
            <person name="Coutinho P.M."/>
            <person name="Jaillon O."/>
            <person name="Montanini B."/>
            <person name="Morin E."/>
            <person name="Noel B."/>
            <person name="Percudani R."/>
            <person name="Porcel B."/>
            <person name="Rubini A."/>
            <person name="Amicucci A."/>
            <person name="Amselem J."/>
            <person name="Anthouard V."/>
            <person name="Arcioni S."/>
            <person name="Artiguenave F."/>
            <person name="Aury J.M."/>
            <person name="Ballario P."/>
            <person name="Bolchi A."/>
            <person name="Brenna A."/>
            <person name="Brun A."/>
            <person name="Buee M."/>
            <person name="Cantarel B."/>
            <person name="Chevalier G."/>
            <person name="Couloux A."/>
            <person name="Da Silva C."/>
            <person name="Denoeud F."/>
            <person name="Duplessis S."/>
            <person name="Ghignone S."/>
            <person name="Hilselberger B."/>
            <person name="Iotti M."/>
            <person name="Marcais B."/>
            <person name="Mello A."/>
            <person name="Miranda M."/>
            <person name="Pacioni G."/>
            <person name="Quesneville H."/>
            <person name="Riccioni C."/>
            <person name="Ruotolo R."/>
            <person name="Splivallo R."/>
            <person name="Stocchi V."/>
            <person name="Tisserant E."/>
            <person name="Viscomi A.R."/>
            <person name="Zambonelli A."/>
            <person name="Zampieri E."/>
            <person name="Henrissat B."/>
            <person name="Lebrun M.H."/>
            <person name="Paolocci F."/>
            <person name="Bonfante P."/>
            <person name="Ottonello S."/>
            <person name="Wincker P."/>
        </authorList>
    </citation>
    <scope>NUCLEOTIDE SEQUENCE [LARGE SCALE GENOMIC DNA]</scope>
    <source>
        <strain evidence="6 7">Mel28</strain>
    </source>
</reference>
<proteinExistence type="predicted"/>
<dbReference type="Proteomes" id="UP000006911">
    <property type="component" value="Unassembled WGS sequence"/>
</dbReference>
<keyword evidence="2" id="KW-0963">Cytoplasm</keyword>
<dbReference type="GeneID" id="9185792"/>
<dbReference type="Gene3D" id="1.10.418.10">
    <property type="entry name" value="Calponin-like domain"/>
    <property type="match status" value="1"/>
</dbReference>
<dbReference type="HOGENOM" id="CLU_417490_0_0_1"/>
<dbReference type="PANTHER" id="PTHR22706">
    <property type="entry name" value="ASSEMBLY FACTOR FOR SPINDLE MICROTUBULES"/>
    <property type="match status" value="1"/>
</dbReference>
<evidence type="ECO:0000313" key="7">
    <source>
        <dbReference type="Proteomes" id="UP000006911"/>
    </source>
</evidence>
<feature type="compositionally biased region" description="Low complexity" evidence="4">
    <location>
        <begin position="63"/>
        <end position="80"/>
    </location>
</feature>
<evidence type="ECO:0000259" key="5">
    <source>
        <dbReference type="PROSITE" id="PS50021"/>
    </source>
</evidence>
<dbReference type="GO" id="GO:0000278">
    <property type="term" value="P:mitotic cell cycle"/>
    <property type="evidence" value="ECO:0007669"/>
    <property type="project" value="TreeGrafter"/>
</dbReference>
<dbReference type="PROSITE" id="PS50021">
    <property type="entry name" value="CH"/>
    <property type="match status" value="1"/>
</dbReference>
<dbReference type="PANTHER" id="PTHR22706:SF1">
    <property type="entry name" value="ASSEMBLY FACTOR FOR SPINDLE MICROTUBULES"/>
    <property type="match status" value="1"/>
</dbReference>
<gene>
    <name evidence="6" type="ORF">GSTUM_00009862001</name>
</gene>
<sequence length="657" mass="73490">MSGAEVSRMPTNESFDGSLDNRRSRTKHTAPFKPRTNQPAPAPPRESMKRNSEAMVLDEEDISFSLSISSPQSTSSQRSSLECPGQLRLKRRKMSNKLPPTPPSLSQEEEAELAPYSLPLDTQPPVAPFRHTNDRPTRLELNPLLKEDISRAEMYEDSWLRAQESSVSQLLNSVLSQAFTERSNLQTPEIRTRFLSIYSSPPFPLLFKRLQASLLYGALAPPKDVLEKSSAAKLSGSGVGLNGQGWGWAEDLALRKKFLNLFMETYETVALVPGLEVVIGREMFVTTPKTILDQRKVIESFAERYLMRSEDTLACPPAEDTCRRGAVERHSQGDNEDRGSTIWLLRKSILRSLMLVLLMDKAKSQGILGRKNLFKKSSPHKSSTSVLHAFSRLLLPSVGDILRPLGHLNYLPEVSQCPLEEYEYEITNLAVDMRDGIRLSRVVELLLYPGSPASNSGKAPQGKWPLTSNLKFPATSRAHKLHNVSIGISALDSVGGNPRGVTAKDVVDGFREKTVGLLWGIVSRWGLEQLVDWNEVKREIRRLQDRKAPADTRHPVLPIMGYYNEPTDHVRLLKDWSGCIASAHGIQVDNLTTSFGDGRVFQKIVEEYEQYFPASARREKNAPLKTKLRALGCSSYFGKIWLGFLCETCANFPPTCS</sequence>
<dbReference type="EMBL" id="FN430342">
    <property type="protein sequence ID" value="CAZ85198.1"/>
    <property type="molecule type" value="Genomic_DNA"/>
</dbReference>
<dbReference type="SUPFAM" id="SSF47576">
    <property type="entry name" value="Calponin-homology domain, CH-domain"/>
    <property type="match status" value="1"/>
</dbReference>
<name>D5GL05_TUBMM</name>
<keyword evidence="3" id="KW-0112">Calmodulin-binding</keyword>
<dbReference type="STRING" id="656061.D5GL05"/>
<dbReference type="InterPro" id="IPR051185">
    <property type="entry name" value="ASPM"/>
</dbReference>
<dbReference type="AlphaFoldDB" id="D5GL05"/>
<dbReference type="InParanoid" id="D5GL05"/>
<dbReference type="GO" id="GO:0005516">
    <property type="term" value="F:calmodulin binding"/>
    <property type="evidence" value="ECO:0007669"/>
    <property type="project" value="UniProtKB-KW"/>
</dbReference>
<dbReference type="eggNOG" id="KOG0165">
    <property type="taxonomic scope" value="Eukaryota"/>
</dbReference>
<feature type="region of interest" description="Disordered" evidence="4">
    <location>
        <begin position="1"/>
        <end position="112"/>
    </location>
</feature>
<evidence type="ECO:0000256" key="2">
    <source>
        <dbReference type="ARBA" id="ARBA00022490"/>
    </source>
</evidence>